<reference evidence="3" key="1">
    <citation type="journal article" date="2010" name="ISME J.">
        <title>Metagenome of the Mediterranean deep chlorophyll maximum studied by direct and fosmid library 454 pyrosequencing.</title>
        <authorList>
            <person name="Ghai R."/>
            <person name="Martin-Cuadrado A.B."/>
            <person name="Molto A.G."/>
            <person name="Heredia I.G."/>
            <person name="Cabrera R."/>
            <person name="Martin J."/>
            <person name="Verdu M."/>
            <person name="Deschamps P."/>
            <person name="Moreira D."/>
            <person name="Lopez-Garcia P."/>
            <person name="Mira A."/>
            <person name="Rodriguez-Valera F."/>
        </authorList>
    </citation>
    <scope>NUCLEOTIDE SEQUENCE</scope>
</reference>
<feature type="region of interest" description="Disordered" evidence="1">
    <location>
        <begin position="796"/>
        <end position="835"/>
    </location>
</feature>
<dbReference type="Pfam" id="PF01833">
    <property type="entry name" value="TIG"/>
    <property type="match status" value="1"/>
</dbReference>
<dbReference type="SUPFAM" id="SSF103647">
    <property type="entry name" value="TSP type-3 repeat"/>
    <property type="match status" value="1"/>
</dbReference>
<feature type="compositionally biased region" description="Acidic residues" evidence="1">
    <location>
        <begin position="583"/>
        <end position="611"/>
    </location>
</feature>
<dbReference type="PANTHER" id="PTHR10199:SF110">
    <property type="entry name" value="TSP C-TERMINAL DOMAIN-CONTAINING PROTEIN"/>
    <property type="match status" value="1"/>
</dbReference>
<dbReference type="Gene3D" id="4.10.1080.10">
    <property type="entry name" value="TSP type-3 repeat"/>
    <property type="match status" value="1"/>
</dbReference>
<proteinExistence type="predicted"/>
<accession>D6PBA4</accession>
<feature type="domain" description="IPT/TIG" evidence="2">
    <location>
        <begin position="46"/>
        <end position="76"/>
    </location>
</feature>
<dbReference type="InterPro" id="IPR002909">
    <property type="entry name" value="IPT_dom"/>
</dbReference>
<dbReference type="SUPFAM" id="SSF89372">
    <property type="entry name" value="Fucose-specific lectin"/>
    <property type="match status" value="1"/>
</dbReference>
<name>D6PBA4_9ARCH</name>
<evidence type="ECO:0000313" key="3">
    <source>
        <dbReference type="EMBL" id="ADD93005.1"/>
    </source>
</evidence>
<feature type="compositionally biased region" description="Acidic residues" evidence="1">
    <location>
        <begin position="811"/>
        <end position="823"/>
    </location>
</feature>
<protein>
    <recommendedName>
        <fullName evidence="2">IPT/TIG domain-containing protein</fullName>
    </recommendedName>
</protein>
<dbReference type="CDD" id="cd00102">
    <property type="entry name" value="IPT"/>
    <property type="match status" value="1"/>
</dbReference>
<feature type="compositionally biased region" description="Polar residues" evidence="1">
    <location>
        <begin position="796"/>
        <end position="810"/>
    </location>
</feature>
<dbReference type="Gene3D" id="2.120.10.70">
    <property type="entry name" value="Fucose-specific lectin"/>
    <property type="match status" value="2"/>
</dbReference>
<dbReference type="GO" id="GO:0005509">
    <property type="term" value="F:calcium ion binding"/>
    <property type="evidence" value="ECO:0007669"/>
    <property type="project" value="InterPro"/>
</dbReference>
<sequence length="1074" mass="115868">MRQVIMRTWIVVAVLLTVLASPMLTQTSVLDDSSDNLQFSSPIQATISPTSGWTSGGQEITITGSGFSNLAFSNITDDGINHQWADSTADYTDQAGEWNSIVVDSNGHVHVVHINGGNYQIRHSVYDGTYWNSATIMNCGHTYCWDVDLVIDDNDELHAAYTTYNSNYETLVYLHYDGTSWSDTEVSVSANFGPVGIAVDSNNYPHISHAVSGQHCGDGLRLASYTGSTWTYHSVDIGSNRGCDSDIVIDENDDIYISYQVRDQSKLKVATDKSGSWDLYTADSGPSSSSLYPGYMTSMVMDGQGQLHIAHFDDKSDDLRYSTGITNGQWTTTIVEHSGHTGREPSIAVDLADNPHIVYHSWANFNLKYATLNSATSGWSLSTLSNTDVGNGDSLFIDQNGIMHVSFYDGDSEVMNYATKSTGLSQTNEIRVQFGQYGSVTGTVVDDTTITVSTPVLGLTPGTIDITLWDKDDNSHILSSTFEFISQDDLDNDGVLNVNDDCPNDAGTSTQDLTGCPDDDGDGYSNSGDAFPSDASENSDSDGDGVGDNADAFPSDATETTDSDGDGVGDNSDAFPSNTFEQADSDGDGVGDNSDDFPNDASETQDSDGDGVGDNSDAFPMNAFEIFDSDGDGVGDNTDAFPNDASETVDSDGDGVGDNSDAYPNDASQTTDIDSDGDGVNDINDLCSNTLANAAVDANGCSSVQLDGDGDGYNNTQDDFASDSTQWMDSDGDGYGDNWGDSSWNASREQGWPGVFIIGASQPDYCPDVAGNSTADGYFGCLDADGNGIADLLEQNETNGTDNTNQTQEPVDTDGDGVSDLEDNCPGTSPNTSVDAFGCEVVESESEEDEESTSAFDSFFSGDSDPVTTTVGIGAILLALFTLLQTNAAAAVLPDTFRWIQVLRKNSKLTKEERNELTYLQSIVQAYHSNPEELVEELNQLKSDLTGRYTNNEIKKETREKLFTLIEDLLSSTSGELYRVAHSDAYFGLAGAIDSEDRSKLLEEKIAMSDEFDSFSSNQSTHYSPQQTMISEPPVNAVGAVHDDGYEWYEWPQNSESWWYRKAHSSNVWKQWDD</sequence>
<dbReference type="InterPro" id="IPR028974">
    <property type="entry name" value="TSP_type-3_rpt"/>
</dbReference>
<dbReference type="PANTHER" id="PTHR10199">
    <property type="entry name" value="THROMBOSPONDIN"/>
    <property type="match status" value="1"/>
</dbReference>
<dbReference type="EMBL" id="GU942960">
    <property type="protein sequence ID" value="ADD93005.1"/>
    <property type="molecule type" value="Genomic_DNA"/>
</dbReference>
<evidence type="ECO:0000259" key="2">
    <source>
        <dbReference type="Pfam" id="PF01833"/>
    </source>
</evidence>
<feature type="region of interest" description="Disordered" evidence="1">
    <location>
        <begin position="501"/>
        <end position="678"/>
    </location>
</feature>
<evidence type="ECO:0000256" key="1">
    <source>
        <dbReference type="SAM" id="MobiDB-lite"/>
    </source>
</evidence>
<organism evidence="3">
    <name type="scientific">uncultured archaeon MedDCM-OCT-S04-C163</name>
    <dbReference type="NCBI Taxonomy" id="743086"/>
    <lineage>
        <taxon>Archaea</taxon>
        <taxon>environmental samples</taxon>
    </lineage>
</organism>
<dbReference type="AlphaFoldDB" id="D6PBA4"/>